<dbReference type="Pfam" id="PF13164">
    <property type="entry name" value="Diedel"/>
    <property type="match status" value="1"/>
</dbReference>
<dbReference type="KEGG" id="dpo:6896769"/>
<dbReference type="InterPro" id="IPR025061">
    <property type="entry name" value="Diedel"/>
</dbReference>
<dbReference type="Proteomes" id="UP000001819">
    <property type="component" value="Chromosome 2"/>
</dbReference>
<protein>
    <submittedName>
        <fullName evidence="3">Protein Diedel-like</fullName>
    </submittedName>
</protein>
<proteinExistence type="predicted"/>
<reference evidence="3" key="2">
    <citation type="submission" date="2025-08" db="UniProtKB">
        <authorList>
            <consortium name="RefSeq"/>
        </authorList>
    </citation>
    <scope>IDENTIFICATION</scope>
    <source>
        <strain evidence="3">MV-25-SWS-2005</strain>
        <tissue evidence="3">Whole body</tissue>
    </source>
</reference>
<sequence>MRFFIFPPLILAIWLICLSSTTKADCCKPTKIRFELAANNGTHTCETYGGKPGKNYTCKAKICNDGNNVRGTWCGKGRCNPSGCHCKKGCLASGASAIDSFREKHGFFNFIYVGHN</sequence>
<dbReference type="Gene3D" id="3.30.70.2800">
    <property type="match status" value="1"/>
</dbReference>
<dbReference type="InParanoid" id="A0A6I8V243"/>
<evidence type="ECO:0000313" key="3">
    <source>
        <dbReference type="RefSeq" id="XP_002136975.2"/>
    </source>
</evidence>
<keyword evidence="1" id="KW-0732">Signal</keyword>
<name>A0A6I8V243_DROPS</name>
<keyword evidence="2" id="KW-1185">Reference proteome</keyword>
<reference evidence="2" key="1">
    <citation type="submission" date="2024-06" db="UniProtKB">
        <authorList>
            <consortium name="RefSeq"/>
        </authorList>
    </citation>
    <scope>NUCLEOTIDE SEQUENCE [LARGE SCALE GENOMIC DNA]</scope>
    <source>
        <strain evidence="2">MV2-25</strain>
    </source>
</reference>
<accession>A0A6I8V243</accession>
<feature type="chain" id="PRO_5026017102" evidence="1">
    <location>
        <begin position="25"/>
        <end position="116"/>
    </location>
</feature>
<organism evidence="2 3">
    <name type="scientific">Drosophila pseudoobscura pseudoobscura</name>
    <name type="common">Fruit fly</name>
    <dbReference type="NCBI Taxonomy" id="46245"/>
    <lineage>
        <taxon>Eukaryota</taxon>
        <taxon>Metazoa</taxon>
        <taxon>Ecdysozoa</taxon>
        <taxon>Arthropoda</taxon>
        <taxon>Hexapoda</taxon>
        <taxon>Insecta</taxon>
        <taxon>Pterygota</taxon>
        <taxon>Neoptera</taxon>
        <taxon>Endopterygota</taxon>
        <taxon>Diptera</taxon>
        <taxon>Brachycera</taxon>
        <taxon>Muscomorpha</taxon>
        <taxon>Ephydroidea</taxon>
        <taxon>Drosophilidae</taxon>
        <taxon>Drosophila</taxon>
        <taxon>Sophophora</taxon>
    </lineage>
</organism>
<feature type="signal peptide" evidence="1">
    <location>
        <begin position="1"/>
        <end position="24"/>
    </location>
</feature>
<evidence type="ECO:0000256" key="1">
    <source>
        <dbReference type="SAM" id="SignalP"/>
    </source>
</evidence>
<evidence type="ECO:0000313" key="2">
    <source>
        <dbReference type="Proteomes" id="UP000001819"/>
    </source>
</evidence>
<gene>
    <name evidence="3" type="primary">LOC6896769</name>
</gene>
<dbReference type="FunCoup" id="A0A6I8V243">
    <property type="interactions" value="66"/>
</dbReference>
<dbReference type="RefSeq" id="XP_002136975.2">
    <property type="nucleotide sequence ID" value="XM_002136939.2"/>
</dbReference>
<dbReference type="AlphaFoldDB" id="A0A6I8V243"/>